<dbReference type="PANTHER" id="PTHR38039:SF1">
    <property type="entry name" value="TOXIN YOEB"/>
    <property type="match status" value="1"/>
</dbReference>
<dbReference type="GO" id="GO:0006401">
    <property type="term" value="P:RNA catabolic process"/>
    <property type="evidence" value="ECO:0007669"/>
    <property type="project" value="InterPro"/>
</dbReference>
<organism evidence="7 8">
    <name type="scientific">Larkinella punicea</name>
    <dbReference type="NCBI Taxonomy" id="2315727"/>
    <lineage>
        <taxon>Bacteria</taxon>
        <taxon>Pseudomonadati</taxon>
        <taxon>Bacteroidota</taxon>
        <taxon>Cytophagia</taxon>
        <taxon>Cytophagales</taxon>
        <taxon>Spirosomataceae</taxon>
        <taxon>Larkinella</taxon>
    </lineage>
</organism>
<comment type="caution">
    <text evidence="7">The sequence shown here is derived from an EMBL/GenBank/DDBJ whole genome shotgun (WGS) entry which is preliminary data.</text>
</comment>
<evidence type="ECO:0000256" key="5">
    <source>
        <dbReference type="ARBA" id="ARBA00022801"/>
    </source>
</evidence>
<dbReference type="Gene3D" id="3.30.2310.20">
    <property type="entry name" value="RelE-like"/>
    <property type="match status" value="1"/>
</dbReference>
<evidence type="ECO:0000313" key="7">
    <source>
        <dbReference type="EMBL" id="RCR69670.1"/>
    </source>
</evidence>
<accession>A0A368JPS8</accession>
<dbReference type="InterPro" id="IPR035093">
    <property type="entry name" value="RelE/ParE_toxin_dom_sf"/>
</dbReference>
<evidence type="ECO:0000256" key="6">
    <source>
        <dbReference type="ARBA" id="ARBA00030388"/>
    </source>
</evidence>
<dbReference type="GO" id="GO:0004519">
    <property type="term" value="F:endonuclease activity"/>
    <property type="evidence" value="ECO:0007669"/>
    <property type="project" value="UniProtKB-KW"/>
</dbReference>
<evidence type="ECO:0000256" key="1">
    <source>
        <dbReference type="ARBA" id="ARBA00008172"/>
    </source>
</evidence>
<dbReference type="Proteomes" id="UP000253383">
    <property type="component" value="Unassembled WGS sequence"/>
</dbReference>
<evidence type="ECO:0000313" key="8">
    <source>
        <dbReference type="Proteomes" id="UP000253383"/>
    </source>
</evidence>
<dbReference type="OrthoDB" id="9801102at2"/>
<proteinExistence type="inferred from homology"/>
<name>A0A368JPS8_9BACT</name>
<dbReference type="RefSeq" id="WP_114405864.1">
    <property type="nucleotide sequence ID" value="NZ_QOWE01000007.1"/>
</dbReference>
<keyword evidence="2" id="KW-1277">Toxin-antitoxin system</keyword>
<comment type="similarity">
    <text evidence="1">Belongs to the YoeB family.</text>
</comment>
<reference evidence="7 8" key="1">
    <citation type="submission" date="2018-07" db="EMBL/GenBank/DDBJ databases">
        <title>Genome analysis of Larkinella rosea.</title>
        <authorList>
            <person name="Zhou Z."/>
            <person name="Wang G."/>
        </authorList>
    </citation>
    <scope>NUCLEOTIDE SEQUENCE [LARGE SCALE GENOMIC DNA]</scope>
    <source>
        <strain evidence="8">zzj9</strain>
    </source>
</reference>
<dbReference type="EMBL" id="QOWE01000007">
    <property type="protein sequence ID" value="RCR69670.1"/>
    <property type="molecule type" value="Genomic_DNA"/>
</dbReference>
<protein>
    <recommendedName>
        <fullName evidence="6">Putative mRNA interferase YoeB</fullName>
    </recommendedName>
</protein>
<evidence type="ECO:0000256" key="2">
    <source>
        <dbReference type="ARBA" id="ARBA00022649"/>
    </source>
</evidence>
<dbReference type="InterPro" id="IPR009614">
    <property type="entry name" value="YoeB_toxin"/>
</dbReference>
<dbReference type="NCBIfam" id="TIGR02116">
    <property type="entry name" value="toxin_Txe_YoeB"/>
    <property type="match status" value="1"/>
</dbReference>
<evidence type="ECO:0000256" key="3">
    <source>
        <dbReference type="ARBA" id="ARBA00022722"/>
    </source>
</evidence>
<dbReference type="Pfam" id="PF06769">
    <property type="entry name" value="YoeB_toxin"/>
    <property type="match status" value="1"/>
</dbReference>
<dbReference type="GO" id="GO:0016787">
    <property type="term" value="F:hydrolase activity"/>
    <property type="evidence" value="ECO:0007669"/>
    <property type="project" value="UniProtKB-KW"/>
</dbReference>
<keyword evidence="8" id="KW-1185">Reference proteome</keyword>
<dbReference type="SUPFAM" id="SSF143011">
    <property type="entry name" value="RelE-like"/>
    <property type="match status" value="1"/>
</dbReference>
<gene>
    <name evidence="7" type="ORF">DUE52_09990</name>
</gene>
<dbReference type="AlphaFoldDB" id="A0A368JPS8"/>
<sequence>MPFEVGKREANFSARALEELYTWIATNPKIAKKLVELISECCRNPYEGKGKPEGLKNNLKGYWSRRITDEHRLVYKVEPTVILIYSCYGHYE</sequence>
<dbReference type="PANTHER" id="PTHR38039">
    <property type="entry name" value="TOXIN YOEB"/>
    <property type="match status" value="1"/>
</dbReference>
<keyword evidence="4" id="KW-0255">Endonuclease</keyword>
<keyword evidence="5" id="KW-0378">Hydrolase</keyword>
<keyword evidence="3" id="KW-0540">Nuclease</keyword>
<evidence type="ECO:0000256" key="4">
    <source>
        <dbReference type="ARBA" id="ARBA00022759"/>
    </source>
</evidence>